<dbReference type="AlphaFoldDB" id="A0A382LAA6"/>
<proteinExistence type="predicted"/>
<feature type="non-terminal residue" evidence="1">
    <location>
        <position position="50"/>
    </location>
</feature>
<dbReference type="EMBL" id="UINC01085331">
    <property type="protein sequence ID" value="SVC32775.1"/>
    <property type="molecule type" value="Genomic_DNA"/>
</dbReference>
<gene>
    <name evidence="1" type="ORF">METZ01_LOCUS285629</name>
</gene>
<protein>
    <submittedName>
        <fullName evidence="1">Uncharacterized protein</fullName>
    </submittedName>
</protein>
<sequence length="50" mass="5394">MEITNLEQEELFVSGEGGYHTYRIPALAVTTEGIVLAFCEGRLDSSSDSG</sequence>
<organism evidence="1">
    <name type="scientific">marine metagenome</name>
    <dbReference type="NCBI Taxonomy" id="408172"/>
    <lineage>
        <taxon>unclassified sequences</taxon>
        <taxon>metagenomes</taxon>
        <taxon>ecological metagenomes</taxon>
    </lineage>
</organism>
<dbReference type="CDD" id="cd15482">
    <property type="entry name" value="Sialidase_non-viral"/>
    <property type="match status" value="1"/>
</dbReference>
<name>A0A382LAA6_9ZZZZ</name>
<dbReference type="InterPro" id="IPR036278">
    <property type="entry name" value="Sialidase_sf"/>
</dbReference>
<accession>A0A382LAA6</accession>
<evidence type="ECO:0000313" key="1">
    <source>
        <dbReference type="EMBL" id="SVC32775.1"/>
    </source>
</evidence>
<reference evidence="1" key="1">
    <citation type="submission" date="2018-05" db="EMBL/GenBank/DDBJ databases">
        <authorList>
            <person name="Lanie J.A."/>
            <person name="Ng W.-L."/>
            <person name="Kazmierczak K.M."/>
            <person name="Andrzejewski T.M."/>
            <person name="Davidsen T.M."/>
            <person name="Wayne K.J."/>
            <person name="Tettelin H."/>
            <person name="Glass J.I."/>
            <person name="Rusch D."/>
            <person name="Podicherti R."/>
            <person name="Tsui H.-C.T."/>
            <person name="Winkler M.E."/>
        </authorList>
    </citation>
    <scope>NUCLEOTIDE SEQUENCE</scope>
</reference>
<dbReference type="SUPFAM" id="SSF50939">
    <property type="entry name" value="Sialidases"/>
    <property type="match status" value="1"/>
</dbReference>
<dbReference type="Gene3D" id="2.120.10.10">
    <property type="match status" value="1"/>
</dbReference>